<dbReference type="InterPro" id="IPR036236">
    <property type="entry name" value="Znf_C2H2_sf"/>
</dbReference>
<evidence type="ECO:0000256" key="4">
    <source>
        <dbReference type="ARBA" id="ARBA00022833"/>
    </source>
</evidence>
<proteinExistence type="predicted"/>
<dbReference type="PANTHER" id="PTHR24379">
    <property type="entry name" value="KRAB AND ZINC FINGER DOMAIN-CONTAINING"/>
    <property type="match status" value="1"/>
</dbReference>
<dbReference type="PROSITE" id="PS50157">
    <property type="entry name" value="ZINC_FINGER_C2H2_2"/>
    <property type="match status" value="8"/>
</dbReference>
<dbReference type="GO" id="GO:0008270">
    <property type="term" value="F:zinc ion binding"/>
    <property type="evidence" value="ECO:0007669"/>
    <property type="project" value="UniProtKB-KW"/>
</dbReference>
<feature type="domain" description="C2H2-type" evidence="7">
    <location>
        <begin position="495"/>
        <end position="523"/>
    </location>
</feature>
<dbReference type="WBParaSite" id="SMRG1_35010.1">
    <property type="protein sequence ID" value="SMRG1_35010.1"/>
    <property type="gene ID" value="SMRG1_35010"/>
</dbReference>
<dbReference type="AlphaFoldDB" id="A0AA84ZJW6"/>
<keyword evidence="4" id="KW-0862">Zinc</keyword>
<keyword evidence="3 5" id="KW-0863">Zinc-finger</keyword>
<feature type="domain" description="C2H2-type" evidence="7">
    <location>
        <begin position="131"/>
        <end position="159"/>
    </location>
</feature>
<keyword evidence="1" id="KW-0479">Metal-binding</keyword>
<evidence type="ECO:0000256" key="2">
    <source>
        <dbReference type="ARBA" id="ARBA00022737"/>
    </source>
</evidence>
<evidence type="ECO:0000313" key="8">
    <source>
        <dbReference type="Proteomes" id="UP000050790"/>
    </source>
</evidence>
<dbReference type="InterPro" id="IPR013087">
    <property type="entry name" value="Znf_C2H2_type"/>
</dbReference>
<evidence type="ECO:0000256" key="5">
    <source>
        <dbReference type="PROSITE-ProRule" id="PRU00042"/>
    </source>
</evidence>
<accession>A0AA84ZJW6</accession>
<dbReference type="Gene3D" id="3.30.160.60">
    <property type="entry name" value="Classic Zinc Finger"/>
    <property type="match status" value="7"/>
</dbReference>
<sequence length="629" mass="71750">MTRTSRLTLISYYVLELVNKAMVEIQTQGVVPWPELEDAQIPRVAVLLMTTLAPNSVYQTLFTGQNQVYTNSSGEILMNLDISNAHENPGADSYVQQVCSVVISQENPITSEVQSELKVSESISSGPVGRFECNYCHKNYFSESNLQLHLDVAHRGLRRFQCNFCGKTYAKGFLLKAHVKSVHENIRDVTCTICQKAFSKRSVMRRHMKSVHAEKKDFHCNLCQKQFTEKKNLQMHINALHKGLRPHQCDDCLKEFARKCDLLRHSNSVHRDSKPYMCPLCNKGFPQKWYFERHVASVHKKTPFPISFMVPRQQTQQQHQTLQTQQEQQQMQEMLQQQQQEQHQQQQQQQHQLIHHQQEQQQQLTVLQTQPHSQQVNLPMGTIIATPGSVQNAMPSGTQVMMVAPGVNMPMPAFFFQPQQATPFANTITMNPHTAVLPTSTNSLFRSNCATTSATFITSPFGVSHLPVKPITFNSTQIAVTAPSTPSPSRPSKEYQCATCSKVYPRRQSLQAHIIQVHTDKKPYECNVCHKGFVRRWDFYRHVNSVHHDNATTAIGNDKLEEYVAWMRGRRSSLDISWECLNAVRPDLTRVKIEGQPQTSQMTPKPEQMNHYLIGSDVTAVDTSDINNL</sequence>
<dbReference type="Proteomes" id="UP000050790">
    <property type="component" value="Unassembled WGS sequence"/>
</dbReference>
<protein>
    <submittedName>
        <fullName evidence="9">Zinc finger protein</fullName>
    </submittedName>
</protein>
<feature type="domain" description="C2H2-type" evidence="7">
    <location>
        <begin position="276"/>
        <end position="299"/>
    </location>
</feature>
<dbReference type="PROSITE" id="PS00028">
    <property type="entry name" value="ZINC_FINGER_C2H2_1"/>
    <property type="match status" value="8"/>
</dbReference>
<dbReference type="PANTHER" id="PTHR24379:SF127">
    <property type="entry name" value="BLOODY FINGERS-RELATED"/>
    <property type="match status" value="1"/>
</dbReference>
<evidence type="ECO:0000259" key="7">
    <source>
        <dbReference type="PROSITE" id="PS50157"/>
    </source>
</evidence>
<dbReference type="SUPFAM" id="SSF57667">
    <property type="entry name" value="beta-beta-alpha zinc fingers"/>
    <property type="match status" value="4"/>
</dbReference>
<feature type="coiled-coil region" evidence="6">
    <location>
        <begin position="312"/>
        <end position="348"/>
    </location>
</feature>
<evidence type="ECO:0000256" key="3">
    <source>
        <dbReference type="ARBA" id="ARBA00022771"/>
    </source>
</evidence>
<feature type="domain" description="C2H2-type" evidence="7">
    <location>
        <begin position="247"/>
        <end position="275"/>
    </location>
</feature>
<feature type="domain" description="C2H2-type" evidence="7">
    <location>
        <begin position="160"/>
        <end position="188"/>
    </location>
</feature>
<dbReference type="SMART" id="SM00355">
    <property type="entry name" value="ZnF_C2H2"/>
    <property type="match status" value="8"/>
</dbReference>
<evidence type="ECO:0000256" key="1">
    <source>
        <dbReference type="ARBA" id="ARBA00022723"/>
    </source>
</evidence>
<evidence type="ECO:0000313" key="9">
    <source>
        <dbReference type="WBParaSite" id="SMRG1_35010.1"/>
    </source>
</evidence>
<keyword evidence="6" id="KW-0175">Coiled coil</keyword>
<feature type="domain" description="C2H2-type" evidence="7">
    <location>
        <begin position="218"/>
        <end position="246"/>
    </location>
</feature>
<organism evidence="8 9">
    <name type="scientific">Schistosoma margrebowiei</name>
    <dbReference type="NCBI Taxonomy" id="48269"/>
    <lineage>
        <taxon>Eukaryota</taxon>
        <taxon>Metazoa</taxon>
        <taxon>Spiralia</taxon>
        <taxon>Lophotrochozoa</taxon>
        <taxon>Platyhelminthes</taxon>
        <taxon>Trematoda</taxon>
        <taxon>Digenea</taxon>
        <taxon>Strigeidida</taxon>
        <taxon>Schistosomatoidea</taxon>
        <taxon>Schistosomatidae</taxon>
        <taxon>Schistosoma</taxon>
    </lineage>
</organism>
<feature type="domain" description="C2H2-type" evidence="7">
    <location>
        <begin position="189"/>
        <end position="217"/>
    </location>
</feature>
<evidence type="ECO:0000256" key="6">
    <source>
        <dbReference type="SAM" id="Coils"/>
    </source>
</evidence>
<name>A0AA84ZJW6_9TREM</name>
<keyword evidence="2" id="KW-0677">Repeat</keyword>
<reference evidence="9" key="1">
    <citation type="submission" date="2023-11" db="UniProtKB">
        <authorList>
            <consortium name="WormBaseParasite"/>
        </authorList>
    </citation>
    <scope>IDENTIFICATION</scope>
</reference>
<dbReference type="Pfam" id="PF00096">
    <property type="entry name" value="zf-C2H2"/>
    <property type="match status" value="6"/>
</dbReference>
<feature type="domain" description="C2H2-type" evidence="7">
    <location>
        <begin position="524"/>
        <end position="552"/>
    </location>
</feature>